<reference evidence="2" key="1">
    <citation type="journal article" date="2015" name="Nature">
        <title>Complex archaea that bridge the gap between prokaryotes and eukaryotes.</title>
        <authorList>
            <person name="Spang A."/>
            <person name="Saw J.H."/>
            <person name="Jorgensen S.L."/>
            <person name="Zaremba-Niedzwiedzka K."/>
            <person name="Martijn J."/>
            <person name="Lind A.E."/>
            <person name="van Eijk R."/>
            <person name="Schleper C."/>
            <person name="Guy L."/>
            <person name="Ettema T.J."/>
        </authorList>
    </citation>
    <scope>NUCLEOTIDE SEQUENCE</scope>
</reference>
<comment type="caution">
    <text evidence="2">The sequence shown here is derived from an EMBL/GenBank/DDBJ whole genome shotgun (WGS) entry which is preliminary data.</text>
</comment>
<feature type="compositionally biased region" description="Basic residues" evidence="1">
    <location>
        <begin position="1"/>
        <end position="14"/>
    </location>
</feature>
<feature type="region of interest" description="Disordered" evidence="1">
    <location>
        <begin position="1"/>
        <end position="20"/>
    </location>
</feature>
<evidence type="ECO:0000313" key="2">
    <source>
        <dbReference type="EMBL" id="KKL10319.1"/>
    </source>
</evidence>
<accession>A0A0F9AL60</accession>
<dbReference type="EMBL" id="LAZR01042108">
    <property type="protein sequence ID" value="KKL10319.1"/>
    <property type="molecule type" value="Genomic_DNA"/>
</dbReference>
<evidence type="ECO:0000256" key="1">
    <source>
        <dbReference type="SAM" id="MobiDB-lite"/>
    </source>
</evidence>
<sequence length="130" mass="13951">MSGRKQKTERKKTKQEKAQEPQVFFEDGLLAFLRNVGQAVGGIKNRPDGAQNLGPEAMFVCTTEALGLARNSGDAKGYISASAYALVAAMLQAGAWTLPPRPMPEPVEEEGPKEPPKKGSKKAPEKEAAK</sequence>
<gene>
    <name evidence="2" type="ORF">LCGC14_2557050</name>
</gene>
<protein>
    <submittedName>
        <fullName evidence="2">Uncharacterized protein</fullName>
    </submittedName>
</protein>
<name>A0A0F9AL60_9ZZZZ</name>
<organism evidence="2">
    <name type="scientific">marine sediment metagenome</name>
    <dbReference type="NCBI Taxonomy" id="412755"/>
    <lineage>
        <taxon>unclassified sequences</taxon>
        <taxon>metagenomes</taxon>
        <taxon>ecological metagenomes</taxon>
    </lineage>
</organism>
<feature type="compositionally biased region" description="Basic and acidic residues" evidence="1">
    <location>
        <begin position="110"/>
        <end position="130"/>
    </location>
</feature>
<proteinExistence type="predicted"/>
<feature type="region of interest" description="Disordered" evidence="1">
    <location>
        <begin position="97"/>
        <end position="130"/>
    </location>
</feature>
<dbReference type="AlphaFoldDB" id="A0A0F9AL60"/>